<feature type="transmembrane region" description="Helical" evidence="4">
    <location>
        <begin position="967"/>
        <end position="986"/>
    </location>
</feature>
<evidence type="ECO:0000313" key="8">
    <source>
        <dbReference type="Proteomes" id="UP001213799"/>
    </source>
</evidence>
<dbReference type="FunFam" id="1.20.1250.20:FF:000068">
    <property type="entry name" value="MFS general substrate transporter"/>
    <property type="match status" value="1"/>
</dbReference>
<dbReference type="InterPro" id="IPR025110">
    <property type="entry name" value="AMP-bd_C"/>
</dbReference>
<protein>
    <recommendedName>
        <fullName evidence="9">Acetyl-CoA synthetase-like protein</fullName>
    </recommendedName>
</protein>
<feature type="transmembrane region" description="Helical" evidence="4">
    <location>
        <begin position="993"/>
        <end position="1015"/>
    </location>
</feature>
<keyword evidence="4" id="KW-1133">Transmembrane helix</keyword>
<dbReference type="SUPFAM" id="SSF103473">
    <property type="entry name" value="MFS general substrate transporter"/>
    <property type="match status" value="1"/>
</dbReference>
<evidence type="ECO:0000256" key="2">
    <source>
        <dbReference type="ARBA" id="ARBA00022450"/>
    </source>
</evidence>
<sequence length="1123" mass="124665">MMKVILTGSTGFVGREVLSQCLAHPAITSIVALSRRDLPAHKKLKVALIEDFMTYPDSIRDDIRDAEACIWTLGKAHIPDNDIARRVSLDFTFAAAQVFQETCQKPFRFIYCSGAAAERDQTRPLWFMQGYRRIRGQVENGLLGFDNDHPGFEAHIMRPAMVLAQGSRLPKIQRIKLVMPIPSLPLFVAAEQHARQNPEKIAVIDTTKQQSFTFVQLLADAAALRKRILEQLGLTADLEERRIAFLVPNGYDYVATQWAVWAAGGVCVPLCTSHPVKELLYTVGDSDPSLIIVHPEFEKIAPSLRKGCATDIPFIGLEPFSRNEAPTLPSFSPPFTLTRRALMIYTSGTTSNPKGCVTTHENITFQASCLVKAWKYTSLDRLIHVLPLHHVHGIINGLAASFLSGTTVEMHPKFDPKVIWERWQDHGSSTLFMAVPTIYSRLNDYFDAHIRGTEQEDAARAGARALRLVVSGSAALPTPIKEKFAEITGQVLLERYGMTEIGMAISCGLEIEKRIDGSVGWPLPGVEVRLTEKETGRVVDEVDEDGMIEIKGGNVFCEYWRKPEATASEFTADGWFKTGDVAKRDSSGAYFIQGRASVDLIKSGGYKISALEVERKMLAIHAIQEVAVVGLADQEWGQRVAAVVKFREGTTPLELPTLRAELKNEMAPYKIPTVLKVVDGIERNAMGKVNKKVIVQRYWPDKILLWVTMTTSEKHDVPTGNESDASGSSSFKGINEKALLRKLDYRLLPPLTLLYLLSFLDRSNVGNARLEGMTEDINMLQNYPGYLSSRFFLGVAESGLFPGVVFYLSMWYKRNEQHYRVALFFSAASLAGAFGGVLAWEGLLTIVVSIIAYLWVYNYPSTAEFLSKEEREFVQFRLKNDSDATRDEEFTWSAVLDAFKDPKVWLYGLGFHTMSLPLYTLSLFLPTIIKELGYSAAKAQLLSVPPYAVAFFLTIGVAIASEKTRSRAPFIMGSSAIGCIGYILLLSQHRAGVSYVGTIFAAAGIYPAVAIVLSWPANNVSGQTKRCIANAMQISIGNLGAVLGTQLYRTETAPRYFLGHGFALGYLVANMVVVGILWQVLRRENVEKERLREVQGLSPLMGDVGDAEGEFQGDKDPRWVFQT</sequence>
<reference evidence="7" key="1">
    <citation type="journal article" date="2023" name="IMA Fungus">
        <title>Comparative genomic study of the Penicillium genus elucidates a diverse pangenome and 15 lateral gene transfer events.</title>
        <authorList>
            <person name="Petersen C."/>
            <person name="Sorensen T."/>
            <person name="Nielsen M.R."/>
            <person name="Sondergaard T.E."/>
            <person name="Sorensen J.L."/>
            <person name="Fitzpatrick D.A."/>
            <person name="Frisvad J.C."/>
            <person name="Nielsen K.L."/>
        </authorList>
    </citation>
    <scope>NUCLEOTIDE SEQUENCE</scope>
    <source>
        <strain evidence="7">IBT 12815</strain>
    </source>
</reference>
<dbReference type="InterPro" id="IPR036291">
    <property type="entry name" value="NAD(P)-bd_dom_sf"/>
</dbReference>
<accession>A0AAD6H558</accession>
<dbReference type="RefSeq" id="XP_056754098.1">
    <property type="nucleotide sequence ID" value="XM_056898313.1"/>
</dbReference>
<keyword evidence="8" id="KW-1185">Reference proteome</keyword>
<comment type="caution">
    <text evidence="7">The sequence shown here is derived from an EMBL/GenBank/DDBJ whole genome shotgun (WGS) entry which is preliminary data.</text>
</comment>
<evidence type="ECO:0000259" key="6">
    <source>
        <dbReference type="Pfam" id="PF13193"/>
    </source>
</evidence>
<feature type="transmembrane region" description="Helical" evidence="4">
    <location>
        <begin position="1057"/>
        <end position="1081"/>
    </location>
</feature>
<dbReference type="GeneID" id="81588555"/>
<organism evidence="7 8">
    <name type="scientific">Penicillium hordei</name>
    <dbReference type="NCBI Taxonomy" id="40994"/>
    <lineage>
        <taxon>Eukaryota</taxon>
        <taxon>Fungi</taxon>
        <taxon>Dikarya</taxon>
        <taxon>Ascomycota</taxon>
        <taxon>Pezizomycotina</taxon>
        <taxon>Eurotiomycetes</taxon>
        <taxon>Eurotiomycetidae</taxon>
        <taxon>Eurotiales</taxon>
        <taxon>Aspergillaceae</taxon>
        <taxon>Penicillium</taxon>
    </lineage>
</organism>
<keyword evidence="4" id="KW-0472">Membrane</keyword>
<gene>
    <name evidence="7" type="ORF">N7537_007256</name>
</gene>
<keyword evidence="3" id="KW-0597">Phosphoprotein</keyword>
<dbReference type="InterPro" id="IPR000873">
    <property type="entry name" value="AMP-dep_synth/lig_dom"/>
</dbReference>
<comment type="subcellular location">
    <subcellularLocation>
        <location evidence="1">Membrane</location>
        <topology evidence="1">Multi-pass membrane protein</topology>
    </subcellularLocation>
</comment>
<evidence type="ECO:0000256" key="3">
    <source>
        <dbReference type="ARBA" id="ARBA00022553"/>
    </source>
</evidence>
<dbReference type="EMBL" id="JAQJAE010000003">
    <property type="protein sequence ID" value="KAJ5604300.1"/>
    <property type="molecule type" value="Genomic_DNA"/>
</dbReference>
<feature type="transmembrane region" description="Helical" evidence="4">
    <location>
        <begin position="823"/>
        <end position="856"/>
    </location>
</feature>
<feature type="domain" description="AMP-dependent synthetase/ligase" evidence="5">
    <location>
        <begin position="191"/>
        <end position="560"/>
    </location>
</feature>
<feature type="transmembrane region" description="Helical" evidence="4">
    <location>
        <begin position="941"/>
        <end position="961"/>
    </location>
</feature>
<dbReference type="PANTHER" id="PTHR43201">
    <property type="entry name" value="ACYL-COA SYNTHETASE"/>
    <property type="match status" value="1"/>
</dbReference>
<evidence type="ECO:0008006" key="9">
    <source>
        <dbReference type="Google" id="ProtNLM"/>
    </source>
</evidence>
<dbReference type="InterPro" id="IPR036259">
    <property type="entry name" value="MFS_trans_sf"/>
</dbReference>
<feature type="domain" description="AMP-binding enzyme C-terminal" evidence="6">
    <location>
        <begin position="612"/>
        <end position="688"/>
    </location>
</feature>
<dbReference type="Gene3D" id="3.30.300.30">
    <property type="match status" value="1"/>
</dbReference>
<dbReference type="InterPro" id="IPR020845">
    <property type="entry name" value="AMP-binding_CS"/>
</dbReference>
<name>A0AAD6H558_9EURO</name>
<dbReference type="Proteomes" id="UP001213799">
    <property type="component" value="Unassembled WGS sequence"/>
</dbReference>
<dbReference type="PANTHER" id="PTHR43201:SF15">
    <property type="entry name" value="AMP BINDING ENZYME, PUTATIVE (AFU_ORTHOLOGUE AFUA_6G11340)-RELATED"/>
    <property type="match status" value="1"/>
</dbReference>
<dbReference type="InterPro" id="IPR011701">
    <property type="entry name" value="MFS"/>
</dbReference>
<proteinExistence type="predicted"/>
<dbReference type="GO" id="GO:0031956">
    <property type="term" value="F:medium-chain fatty acid-CoA ligase activity"/>
    <property type="evidence" value="ECO:0007669"/>
    <property type="project" value="TreeGrafter"/>
</dbReference>
<reference evidence="7" key="2">
    <citation type="submission" date="2023-01" db="EMBL/GenBank/DDBJ databases">
        <authorList>
            <person name="Petersen C."/>
        </authorList>
    </citation>
    <scope>NUCLEOTIDE SEQUENCE</scope>
    <source>
        <strain evidence="7">IBT 12815</strain>
    </source>
</reference>
<dbReference type="Pfam" id="PF07690">
    <property type="entry name" value="MFS_1"/>
    <property type="match status" value="1"/>
</dbReference>
<evidence type="ECO:0000256" key="4">
    <source>
        <dbReference type="SAM" id="Phobius"/>
    </source>
</evidence>
<feature type="transmembrane region" description="Helical" evidence="4">
    <location>
        <begin position="791"/>
        <end position="811"/>
    </location>
</feature>
<dbReference type="AlphaFoldDB" id="A0AAD6H558"/>
<dbReference type="InterPro" id="IPR042099">
    <property type="entry name" value="ANL_N_sf"/>
</dbReference>
<dbReference type="GO" id="GO:0016020">
    <property type="term" value="C:membrane"/>
    <property type="evidence" value="ECO:0007669"/>
    <property type="project" value="UniProtKB-SubCell"/>
</dbReference>
<dbReference type="Gene3D" id="3.40.50.720">
    <property type="entry name" value="NAD(P)-binding Rossmann-like Domain"/>
    <property type="match status" value="1"/>
</dbReference>
<evidence type="ECO:0000256" key="1">
    <source>
        <dbReference type="ARBA" id="ARBA00004141"/>
    </source>
</evidence>
<dbReference type="GO" id="GO:0006631">
    <property type="term" value="P:fatty acid metabolic process"/>
    <property type="evidence" value="ECO:0007669"/>
    <property type="project" value="TreeGrafter"/>
</dbReference>
<dbReference type="SUPFAM" id="SSF51735">
    <property type="entry name" value="NAD(P)-binding Rossmann-fold domains"/>
    <property type="match status" value="1"/>
</dbReference>
<dbReference type="Gene3D" id="1.20.1250.20">
    <property type="entry name" value="MFS general substrate transporter like domains"/>
    <property type="match status" value="2"/>
</dbReference>
<dbReference type="Pfam" id="PF00501">
    <property type="entry name" value="AMP-binding"/>
    <property type="match status" value="1"/>
</dbReference>
<dbReference type="InterPro" id="IPR045851">
    <property type="entry name" value="AMP-bd_C_sf"/>
</dbReference>
<dbReference type="GO" id="GO:0022857">
    <property type="term" value="F:transmembrane transporter activity"/>
    <property type="evidence" value="ECO:0007669"/>
    <property type="project" value="InterPro"/>
</dbReference>
<feature type="transmembrane region" description="Helical" evidence="4">
    <location>
        <begin position="904"/>
        <end position="929"/>
    </location>
</feature>
<keyword evidence="2" id="KW-0596">Phosphopantetheine</keyword>
<dbReference type="Pfam" id="PF13193">
    <property type="entry name" value="AMP-binding_C"/>
    <property type="match status" value="1"/>
</dbReference>
<evidence type="ECO:0000313" key="7">
    <source>
        <dbReference type="EMBL" id="KAJ5604300.1"/>
    </source>
</evidence>
<dbReference type="PROSITE" id="PS00455">
    <property type="entry name" value="AMP_BINDING"/>
    <property type="match status" value="1"/>
</dbReference>
<dbReference type="CDD" id="cd05941">
    <property type="entry name" value="MCS"/>
    <property type="match status" value="1"/>
</dbReference>
<evidence type="ECO:0000259" key="5">
    <source>
        <dbReference type="Pfam" id="PF00501"/>
    </source>
</evidence>
<dbReference type="Gene3D" id="3.40.50.12780">
    <property type="entry name" value="N-terminal domain of ligase-like"/>
    <property type="match status" value="1"/>
</dbReference>
<keyword evidence="4" id="KW-0812">Transmembrane</keyword>
<dbReference type="SUPFAM" id="SSF56801">
    <property type="entry name" value="Acetyl-CoA synthetase-like"/>
    <property type="match status" value="1"/>
</dbReference>